<name>A0ACB9MG75_BAUVA</name>
<organism evidence="1 2">
    <name type="scientific">Bauhinia variegata</name>
    <name type="common">Purple orchid tree</name>
    <name type="synonym">Phanera variegata</name>
    <dbReference type="NCBI Taxonomy" id="167791"/>
    <lineage>
        <taxon>Eukaryota</taxon>
        <taxon>Viridiplantae</taxon>
        <taxon>Streptophyta</taxon>
        <taxon>Embryophyta</taxon>
        <taxon>Tracheophyta</taxon>
        <taxon>Spermatophyta</taxon>
        <taxon>Magnoliopsida</taxon>
        <taxon>eudicotyledons</taxon>
        <taxon>Gunneridae</taxon>
        <taxon>Pentapetalae</taxon>
        <taxon>rosids</taxon>
        <taxon>fabids</taxon>
        <taxon>Fabales</taxon>
        <taxon>Fabaceae</taxon>
        <taxon>Cercidoideae</taxon>
        <taxon>Cercideae</taxon>
        <taxon>Bauhiniinae</taxon>
        <taxon>Bauhinia</taxon>
    </lineage>
</organism>
<evidence type="ECO:0000313" key="1">
    <source>
        <dbReference type="EMBL" id="KAI4322988.1"/>
    </source>
</evidence>
<evidence type="ECO:0000313" key="2">
    <source>
        <dbReference type="Proteomes" id="UP000828941"/>
    </source>
</evidence>
<gene>
    <name evidence="1" type="ORF">L6164_022632</name>
</gene>
<dbReference type="Proteomes" id="UP000828941">
    <property type="component" value="Chromosome 9"/>
</dbReference>
<sequence length="695" mass="77883">MRDISRAVCFTFILFLVLVFKVEGRFLRSNISDEMLVSDGVDDGVQPNQDNSYLLLKGIEPSEKQCEEMFGFVLCSSSIYGLLTLIFFYEFMLFQGESYLAAGSKQIFEILGPGVFGSSAFDILGALPESIVFVASGLSGNKEVAQEYAQTGVGLLAGSSIFLLTLVWGVCVFRGSQELTNDSMSKRVNGSKWSFANLKAFLTDFGITRNVATRNIAKFMILSVTPPLIMQIPNVFQFSSVQRTTTLMIALMVAILLLVSYVIYQIFEPHIHKIIRLKYVEHDYLISRILQQAPKHTLQSILTENGTPDENSMKIIFEFLDKNRDGEISRSELKELLLTTRSTETNTNEENEVEQLFRNFDRNGDGKLSYEEFVNGFKTWFDQTKQAMVRQFLTRKALKRIHEVFMPSLQNIRNKHNLKKIESDILSQVTAEDRTAIERFFGKLDINGDGCISQSELKELVKNISPGLDSSDVEELTKKIITLLDSDNNGKISLEEFVNGIEKWHNESSNSVSHGQNLRAFNGIENLVRERHGKGVVLRVKGIIKALMNVALGFAMLYFFAEPLISSVQKLSEHAGIPSLIISFVLVPLAINGREAAFAVNEASHKNSETIYEIYDAVSMNNILGFLAISVLIFLRGVTWEFSAELLVVALVCPVMGVAAIFCSKFPLWTSILGCLLYPLSLSLIFVVNDVLNYV</sequence>
<dbReference type="EMBL" id="CM039434">
    <property type="protein sequence ID" value="KAI4322988.1"/>
    <property type="molecule type" value="Genomic_DNA"/>
</dbReference>
<protein>
    <submittedName>
        <fullName evidence="1">Uncharacterized protein</fullName>
    </submittedName>
</protein>
<comment type="caution">
    <text evidence="1">The sequence shown here is derived from an EMBL/GenBank/DDBJ whole genome shotgun (WGS) entry which is preliminary data.</text>
</comment>
<reference evidence="1 2" key="1">
    <citation type="journal article" date="2022" name="DNA Res.">
        <title>Chromosomal-level genome assembly of the orchid tree Bauhinia variegata (Leguminosae; Cercidoideae) supports the allotetraploid origin hypothesis of Bauhinia.</title>
        <authorList>
            <person name="Zhong Y."/>
            <person name="Chen Y."/>
            <person name="Zheng D."/>
            <person name="Pang J."/>
            <person name="Liu Y."/>
            <person name="Luo S."/>
            <person name="Meng S."/>
            <person name="Qian L."/>
            <person name="Wei D."/>
            <person name="Dai S."/>
            <person name="Zhou R."/>
        </authorList>
    </citation>
    <scope>NUCLEOTIDE SEQUENCE [LARGE SCALE GENOMIC DNA]</scope>
    <source>
        <strain evidence="1">BV-YZ2020</strain>
    </source>
</reference>
<accession>A0ACB9MG75</accession>
<proteinExistence type="predicted"/>
<keyword evidence="2" id="KW-1185">Reference proteome</keyword>